<comment type="caution">
    <text evidence="8">The sequence shown here is derived from an EMBL/GenBank/DDBJ whole genome shotgun (WGS) entry which is preliminary data.</text>
</comment>
<protein>
    <submittedName>
        <fullName evidence="8">ThiF family adenylyltransferase</fullName>
    </submittedName>
</protein>
<keyword evidence="3" id="KW-0378">Hydrolase</keyword>
<evidence type="ECO:0000259" key="6">
    <source>
        <dbReference type="Pfam" id="PF00899"/>
    </source>
</evidence>
<gene>
    <name evidence="8" type="ORF">M1B34_10475</name>
</gene>
<keyword evidence="2" id="KW-0479">Metal-binding</keyword>
<keyword evidence="8" id="KW-0808">Transferase</keyword>
<dbReference type="GO" id="GO:0046872">
    <property type="term" value="F:metal ion binding"/>
    <property type="evidence" value="ECO:0007669"/>
    <property type="project" value="UniProtKB-KW"/>
</dbReference>
<keyword evidence="4" id="KW-0862">Zinc</keyword>
<dbReference type="EMBL" id="JALQCW010000021">
    <property type="protein sequence ID" value="MCK9798138.1"/>
    <property type="molecule type" value="Genomic_DNA"/>
</dbReference>
<keyword evidence="5" id="KW-0482">Metalloprotease</keyword>
<evidence type="ECO:0000256" key="4">
    <source>
        <dbReference type="ARBA" id="ARBA00022833"/>
    </source>
</evidence>
<name>A0A9X1YTX0_9PSED</name>
<keyword evidence="1" id="KW-0645">Protease</keyword>
<feature type="domain" description="THIF-type NAD/FAD binding fold" evidence="6">
    <location>
        <begin position="368"/>
        <end position="473"/>
    </location>
</feature>
<keyword evidence="8" id="KW-0548">Nucleotidyltransferase</keyword>
<accession>A0A9X1YTX0</accession>
<dbReference type="InterPro" id="IPR032865">
    <property type="entry name" value="Prok-E2_A"/>
</dbReference>
<evidence type="ECO:0000256" key="3">
    <source>
        <dbReference type="ARBA" id="ARBA00022801"/>
    </source>
</evidence>
<dbReference type="RefSeq" id="WP_268265078.1">
    <property type="nucleotide sequence ID" value="NZ_JALQCW010000021.1"/>
</dbReference>
<reference evidence="8 9" key="1">
    <citation type="journal article" date="2022" name="Int. J. Syst. Evol. Microbiol.">
        <title>Pseudomonas aegrilactucae sp. nov. and Pseudomonas morbosilactucae sp. nov., pathogens causing bacterial rot of lettuce in Japan.</title>
        <authorList>
            <person name="Sawada H."/>
            <person name="Fujikawa T."/>
            <person name="Satou M."/>
        </authorList>
    </citation>
    <scope>NUCLEOTIDE SEQUENCE [LARGE SCALE GENOMIC DNA]</scope>
    <source>
        <strain evidence="8 9">MAFF 302030</strain>
    </source>
</reference>
<evidence type="ECO:0000259" key="7">
    <source>
        <dbReference type="Pfam" id="PF14464"/>
    </source>
</evidence>
<dbReference type="InterPro" id="IPR000594">
    <property type="entry name" value="ThiF_NAD_FAD-bd"/>
</dbReference>
<sequence>MTEYYEIGTVIQDPDELALYPETAALWRACERNPYIEFLELRREDHQGGHSEFVVIHAGNGNVATGNPANIRRTERLAIEVNPALRVPVIVRTLRKDFPALSHQHCWVPGTPRTLCLYEVSWNTVARSWTAERYLQKMFWWLGESSDLKLHRDDQPMEQLFYDSPYKLILPANHAEYAKDDSKRLILERVDQTTSITFKAVPAGGVEKTGAIQVLALCVEPVASAEVVMFPSTLGALDDQLTAWGSGLFDQLDASIRQQAAAGIKESEHPQEEGLLILVWVPRLRHGEVAGTDVKGYLVKTSLLDLAKKLDVVGPADNEGRHFAIQLIGVAGGEEWKNLSVLPVEVWPSLNETLARDMSAIDAETAEFSAVLAGVGALGSALGVLWTREGWGRWTFVDPDQLLPHNLTRHVAFNFHTGFRKAEVLREISAEIYPHAPKPKAFVMSVVDPNPELRQVICTSQLVVDVTTTFEAPRELALMDAAPRTVSLFLTPSGLSSVMLLEDKQRSIRVDALEGQYYRAIIQNDWGSTHLKNHLGDRWVGGGCRDVSLRMSGECIQLHAGILSGQLRKSILAEAARLCVWEADEASGGVAAHEIPVYQVITHEIAGWLVKVDLGLVEKIRATRAKALPHETGGIIVGITDLKSKTIVIVDALPTPPDSDASNTHFIRGREGQTEALADVHHRTARVVDYIGEWHSHPEGHSANASPDDNKLLALLSERMSVEGLPAVMLILAGSELQVFVS</sequence>
<evidence type="ECO:0000256" key="1">
    <source>
        <dbReference type="ARBA" id="ARBA00022670"/>
    </source>
</evidence>
<dbReference type="Pfam" id="PF00899">
    <property type="entry name" value="ThiF"/>
    <property type="match status" value="1"/>
</dbReference>
<evidence type="ECO:0000313" key="9">
    <source>
        <dbReference type="Proteomes" id="UP001155059"/>
    </source>
</evidence>
<dbReference type="Pfam" id="PF14457">
    <property type="entry name" value="Prok-E2_A"/>
    <property type="match status" value="1"/>
</dbReference>
<dbReference type="GO" id="GO:0016779">
    <property type="term" value="F:nucleotidyltransferase activity"/>
    <property type="evidence" value="ECO:0007669"/>
    <property type="project" value="UniProtKB-KW"/>
</dbReference>
<dbReference type="Proteomes" id="UP001155059">
    <property type="component" value="Unassembled WGS sequence"/>
</dbReference>
<feature type="domain" description="JAB" evidence="7">
    <location>
        <begin position="616"/>
        <end position="726"/>
    </location>
</feature>
<dbReference type="SUPFAM" id="SSF69572">
    <property type="entry name" value="Activating enzymes of the ubiquitin-like proteins"/>
    <property type="match status" value="1"/>
</dbReference>
<dbReference type="SUPFAM" id="SSF102712">
    <property type="entry name" value="JAB1/MPN domain"/>
    <property type="match status" value="1"/>
</dbReference>
<dbReference type="Pfam" id="PF14464">
    <property type="entry name" value="Prok-JAB"/>
    <property type="match status" value="1"/>
</dbReference>
<dbReference type="InterPro" id="IPR035985">
    <property type="entry name" value="Ubiquitin-activating_enz"/>
</dbReference>
<dbReference type="Gene3D" id="3.40.140.10">
    <property type="entry name" value="Cytidine Deaminase, domain 2"/>
    <property type="match status" value="1"/>
</dbReference>
<evidence type="ECO:0000256" key="2">
    <source>
        <dbReference type="ARBA" id="ARBA00022723"/>
    </source>
</evidence>
<evidence type="ECO:0000256" key="5">
    <source>
        <dbReference type="ARBA" id="ARBA00023049"/>
    </source>
</evidence>
<dbReference type="Gene3D" id="3.40.50.720">
    <property type="entry name" value="NAD(P)-binding Rossmann-like Domain"/>
    <property type="match status" value="1"/>
</dbReference>
<dbReference type="GO" id="GO:0006508">
    <property type="term" value="P:proteolysis"/>
    <property type="evidence" value="ECO:0007669"/>
    <property type="project" value="UniProtKB-KW"/>
</dbReference>
<dbReference type="GO" id="GO:0008641">
    <property type="term" value="F:ubiquitin-like modifier activating enzyme activity"/>
    <property type="evidence" value="ECO:0007669"/>
    <property type="project" value="InterPro"/>
</dbReference>
<dbReference type="AlphaFoldDB" id="A0A9X1YTX0"/>
<dbReference type="InterPro" id="IPR028090">
    <property type="entry name" value="JAB_dom_prok"/>
</dbReference>
<evidence type="ECO:0000313" key="8">
    <source>
        <dbReference type="EMBL" id="MCK9798138.1"/>
    </source>
</evidence>
<reference evidence="8 9" key="2">
    <citation type="journal article" date="2023" name="Plant Pathol.">
        <title>Dismantling and reorganizing Pseudomonas marginalis sensu#lato.</title>
        <authorList>
            <person name="Sawada H."/>
            <person name="Fujikawa T."/>
            <person name="Satou M."/>
        </authorList>
    </citation>
    <scope>NUCLEOTIDE SEQUENCE [LARGE SCALE GENOMIC DNA]</scope>
    <source>
        <strain evidence="8 9">MAFF 302030</strain>
    </source>
</reference>
<proteinExistence type="predicted"/>
<organism evidence="8 9">
    <name type="scientific">Pseudomonas morbosilactucae</name>
    <dbReference type="NCBI Taxonomy" id="2938197"/>
    <lineage>
        <taxon>Bacteria</taxon>
        <taxon>Pseudomonadati</taxon>
        <taxon>Pseudomonadota</taxon>
        <taxon>Gammaproteobacteria</taxon>
        <taxon>Pseudomonadales</taxon>
        <taxon>Pseudomonadaceae</taxon>
        <taxon>Pseudomonas</taxon>
    </lineage>
</organism>
<dbReference type="GO" id="GO:0008237">
    <property type="term" value="F:metallopeptidase activity"/>
    <property type="evidence" value="ECO:0007669"/>
    <property type="project" value="UniProtKB-KW"/>
</dbReference>